<feature type="domain" description="Aminotransferase-like plant mobile" evidence="1">
    <location>
        <begin position="59"/>
        <end position="168"/>
    </location>
</feature>
<dbReference type="RefSeq" id="XP_022637904.1">
    <property type="nucleotide sequence ID" value="XM_022782183.1"/>
</dbReference>
<gene>
    <name evidence="3" type="primary">LOC111241856</name>
</gene>
<reference evidence="3" key="2">
    <citation type="submission" date="2025-08" db="UniProtKB">
        <authorList>
            <consortium name="RefSeq"/>
        </authorList>
    </citation>
    <scope>IDENTIFICATION</scope>
    <source>
        <tissue evidence="3">Leaf</tissue>
    </source>
</reference>
<dbReference type="GeneID" id="111241856"/>
<name>A0A3Q0F5L0_VIGRR</name>
<dbReference type="PANTHER" id="PTHR46033:SF8">
    <property type="entry name" value="PROTEIN MAINTENANCE OF MERISTEMS-LIKE"/>
    <property type="match status" value="1"/>
</dbReference>
<dbReference type="GO" id="GO:0010073">
    <property type="term" value="P:meristem maintenance"/>
    <property type="evidence" value="ECO:0007669"/>
    <property type="project" value="InterPro"/>
</dbReference>
<organism evidence="2 3">
    <name type="scientific">Vigna radiata var. radiata</name>
    <name type="common">Mung bean</name>
    <name type="synonym">Phaseolus aureus</name>
    <dbReference type="NCBI Taxonomy" id="3916"/>
    <lineage>
        <taxon>Eukaryota</taxon>
        <taxon>Viridiplantae</taxon>
        <taxon>Streptophyta</taxon>
        <taxon>Embryophyta</taxon>
        <taxon>Tracheophyta</taxon>
        <taxon>Spermatophyta</taxon>
        <taxon>Magnoliopsida</taxon>
        <taxon>eudicotyledons</taxon>
        <taxon>Gunneridae</taxon>
        <taxon>Pentapetalae</taxon>
        <taxon>rosids</taxon>
        <taxon>fabids</taxon>
        <taxon>Fabales</taxon>
        <taxon>Fabaceae</taxon>
        <taxon>Papilionoideae</taxon>
        <taxon>50 kb inversion clade</taxon>
        <taxon>NPAAA clade</taxon>
        <taxon>indigoferoid/millettioid clade</taxon>
        <taxon>Phaseoleae</taxon>
        <taxon>Vigna</taxon>
    </lineage>
</organism>
<sequence length="172" mass="20478">MSMIIGSIVMPDTFESMVHLMYPSLLADLQNVSNYSWASVVFSCLYRALNHGIRVDQDNIKRWYRTTQSIFHDTTTVQQFRQKMDDLSPKQFIWTPYKRDEIHQMIPVELPLTCQAIVPLICFFVVEFHQSDRVMRQFGFRQTVPQPPMSLDDIHKQDMRGRADWNWQEHHQ</sequence>
<dbReference type="InterPro" id="IPR019557">
    <property type="entry name" value="AminoTfrase-like_pln_mobile"/>
</dbReference>
<dbReference type="PANTHER" id="PTHR46033">
    <property type="entry name" value="PROTEIN MAIN-LIKE 2"/>
    <property type="match status" value="1"/>
</dbReference>
<dbReference type="KEGG" id="vra:111241856"/>
<evidence type="ECO:0000313" key="2">
    <source>
        <dbReference type="Proteomes" id="UP000087766"/>
    </source>
</evidence>
<dbReference type="Pfam" id="PF10536">
    <property type="entry name" value="PMD"/>
    <property type="match status" value="1"/>
</dbReference>
<evidence type="ECO:0000313" key="3">
    <source>
        <dbReference type="RefSeq" id="XP_022637904.1"/>
    </source>
</evidence>
<reference evidence="2" key="1">
    <citation type="journal article" date="2014" name="Nat. Commun.">
        <title>Genome sequence of mungbean and insights into evolution within Vigna species.</title>
        <authorList>
            <person name="Kang Y.J."/>
            <person name="Kim S.K."/>
            <person name="Kim M.Y."/>
            <person name="Lestari P."/>
            <person name="Kim K.H."/>
            <person name="Ha B.K."/>
            <person name="Jun T.H."/>
            <person name="Hwang W.J."/>
            <person name="Lee T."/>
            <person name="Lee J."/>
            <person name="Shim S."/>
            <person name="Yoon M.Y."/>
            <person name="Jang Y.E."/>
            <person name="Han K.S."/>
            <person name="Taeprayoon P."/>
            <person name="Yoon N."/>
            <person name="Somta P."/>
            <person name="Tanya P."/>
            <person name="Kim K.S."/>
            <person name="Gwag J.G."/>
            <person name="Moon J.K."/>
            <person name="Lee Y.H."/>
            <person name="Park B.S."/>
            <person name="Bombarely A."/>
            <person name="Doyle J.J."/>
            <person name="Jackson S.A."/>
            <person name="Schafleitner R."/>
            <person name="Srinives P."/>
            <person name="Varshney R.K."/>
            <person name="Lee S.H."/>
        </authorList>
    </citation>
    <scope>NUCLEOTIDE SEQUENCE [LARGE SCALE GENOMIC DNA]</scope>
    <source>
        <strain evidence="2">cv. VC1973A</strain>
    </source>
</reference>
<dbReference type="Proteomes" id="UP000087766">
    <property type="component" value="Chromosome 6"/>
</dbReference>
<dbReference type="OrthoDB" id="1939467at2759"/>
<protein>
    <submittedName>
        <fullName evidence="3">Protein MAIN-LIKE 1-like</fullName>
    </submittedName>
</protein>
<evidence type="ECO:0000259" key="1">
    <source>
        <dbReference type="Pfam" id="PF10536"/>
    </source>
</evidence>
<keyword evidence="2" id="KW-1185">Reference proteome</keyword>
<proteinExistence type="predicted"/>
<dbReference type="InterPro" id="IPR044824">
    <property type="entry name" value="MAIN-like"/>
</dbReference>
<accession>A0A3Q0F5L0</accession>
<dbReference type="AlphaFoldDB" id="A0A3Q0F5L0"/>